<name>A0A2P6PWR6_ROSCH</name>
<protein>
    <submittedName>
        <fullName evidence="1">Uncharacterized protein</fullName>
    </submittedName>
</protein>
<gene>
    <name evidence="1" type="ORF">RchiOBHm_Chr6g0293891</name>
</gene>
<comment type="caution">
    <text evidence="1">The sequence shown here is derived from an EMBL/GenBank/DDBJ whole genome shotgun (WGS) entry which is preliminary data.</text>
</comment>
<dbReference type="AlphaFoldDB" id="A0A2P6PWR6"/>
<organism evidence="1 2">
    <name type="scientific">Rosa chinensis</name>
    <name type="common">China rose</name>
    <dbReference type="NCBI Taxonomy" id="74649"/>
    <lineage>
        <taxon>Eukaryota</taxon>
        <taxon>Viridiplantae</taxon>
        <taxon>Streptophyta</taxon>
        <taxon>Embryophyta</taxon>
        <taxon>Tracheophyta</taxon>
        <taxon>Spermatophyta</taxon>
        <taxon>Magnoliopsida</taxon>
        <taxon>eudicotyledons</taxon>
        <taxon>Gunneridae</taxon>
        <taxon>Pentapetalae</taxon>
        <taxon>rosids</taxon>
        <taxon>fabids</taxon>
        <taxon>Rosales</taxon>
        <taxon>Rosaceae</taxon>
        <taxon>Rosoideae</taxon>
        <taxon>Rosoideae incertae sedis</taxon>
        <taxon>Rosa</taxon>
    </lineage>
</organism>
<accession>A0A2P6PWR6</accession>
<sequence>MVMYKIIWTRIHPTKTSHCMRTWNITEIRALQTYPVPSHVYLRRGSDGFFVFRRSLGVVPVAIASSQRRHHTCALGFLKRTPTEENRSAEASAVNDDFRFRPFHRFA</sequence>
<evidence type="ECO:0000313" key="2">
    <source>
        <dbReference type="Proteomes" id="UP000238479"/>
    </source>
</evidence>
<dbReference type="Gramene" id="PRQ26373">
    <property type="protein sequence ID" value="PRQ26373"/>
    <property type="gene ID" value="RchiOBHm_Chr6g0293891"/>
</dbReference>
<dbReference type="Proteomes" id="UP000238479">
    <property type="component" value="Chromosome 6"/>
</dbReference>
<evidence type="ECO:0000313" key="1">
    <source>
        <dbReference type="EMBL" id="PRQ26373.1"/>
    </source>
</evidence>
<keyword evidence="2" id="KW-1185">Reference proteome</keyword>
<reference evidence="1 2" key="1">
    <citation type="journal article" date="2018" name="Nat. Genet.">
        <title>The Rosa genome provides new insights in the design of modern roses.</title>
        <authorList>
            <person name="Bendahmane M."/>
        </authorList>
    </citation>
    <scope>NUCLEOTIDE SEQUENCE [LARGE SCALE GENOMIC DNA]</scope>
    <source>
        <strain evidence="2">cv. Old Blush</strain>
    </source>
</reference>
<dbReference type="EMBL" id="PDCK01000044">
    <property type="protein sequence ID" value="PRQ26373.1"/>
    <property type="molecule type" value="Genomic_DNA"/>
</dbReference>
<proteinExistence type="predicted"/>